<dbReference type="Pfam" id="PF08355">
    <property type="entry name" value="EF_assoc_1"/>
    <property type="match status" value="1"/>
</dbReference>
<evidence type="ECO:0000256" key="8">
    <source>
        <dbReference type="ARBA" id="ARBA00022787"/>
    </source>
</evidence>
<organism evidence="19 20">
    <name type="scientific">Wickerhamomyces mucosus</name>
    <dbReference type="NCBI Taxonomy" id="1378264"/>
    <lineage>
        <taxon>Eukaryota</taxon>
        <taxon>Fungi</taxon>
        <taxon>Dikarya</taxon>
        <taxon>Ascomycota</taxon>
        <taxon>Saccharomycotina</taxon>
        <taxon>Saccharomycetes</taxon>
        <taxon>Phaffomycetales</taxon>
        <taxon>Wickerhamomycetaceae</taxon>
        <taxon>Wickerhamomyces</taxon>
    </lineage>
</organism>
<dbReference type="InterPro" id="IPR011992">
    <property type="entry name" value="EF-hand-dom_pair"/>
</dbReference>
<feature type="transmembrane region" description="Helical" evidence="16">
    <location>
        <begin position="608"/>
        <end position="629"/>
    </location>
</feature>
<dbReference type="PROSITE" id="PS00018">
    <property type="entry name" value="EF_HAND_1"/>
    <property type="match status" value="1"/>
</dbReference>
<evidence type="ECO:0000256" key="16">
    <source>
        <dbReference type="SAM" id="Phobius"/>
    </source>
</evidence>
<keyword evidence="5" id="KW-0479">Metal-binding</keyword>
<keyword evidence="11 16" id="KW-1133">Transmembrane helix</keyword>
<dbReference type="OrthoDB" id="10020961at2759"/>
<dbReference type="SMART" id="SM00173">
    <property type="entry name" value="RAS"/>
    <property type="match status" value="1"/>
</dbReference>
<gene>
    <name evidence="19" type="ORF">WICMUC_004540</name>
</gene>
<dbReference type="InterPro" id="IPR013566">
    <property type="entry name" value="EF_hand_assoc_1"/>
</dbReference>
<evidence type="ECO:0000256" key="3">
    <source>
        <dbReference type="ARBA" id="ARBA00007981"/>
    </source>
</evidence>
<dbReference type="EMBL" id="JAEUBF010001266">
    <property type="protein sequence ID" value="KAH3671782.1"/>
    <property type="molecule type" value="Genomic_DNA"/>
</dbReference>
<evidence type="ECO:0000256" key="7">
    <source>
        <dbReference type="ARBA" id="ARBA00022741"/>
    </source>
</evidence>
<dbReference type="SMART" id="SM00175">
    <property type="entry name" value="RAB"/>
    <property type="match status" value="1"/>
</dbReference>
<dbReference type="PANTHER" id="PTHR46819">
    <property type="entry name" value="EF-HAND CALCIUM-BINDING DOMAIN-CONTAINING PROTEIN 7"/>
    <property type="match status" value="1"/>
</dbReference>
<comment type="caution">
    <text evidence="19">The sequence shown here is derived from an EMBL/GenBank/DDBJ whole genome shotgun (WGS) entry which is preliminary data.</text>
</comment>
<evidence type="ECO:0000256" key="4">
    <source>
        <dbReference type="ARBA" id="ARBA00022692"/>
    </source>
</evidence>
<evidence type="ECO:0000259" key="17">
    <source>
        <dbReference type="PROSITE" id="PS50222"/>
    </source>
</evidence>
<evidence type="ECO:0000256" key="10">
    <source>
        <dbReference type="ARBA" id="ARBA00022837"/>
    </source>
</evidence>
<keyword evidence="4 16" id="KW-0812">Transmembrane</keyword>
<evidence type="ECO:0000256" key="1">
    <source>
        <dbReference type="ARBA" id="ARBA00003481"/>
    </source>
</evidence>
<evidence type="ECO:0000256" key="13">
    <source>
        <dbReference type="ARBA" id="ARBA00023134"/>
    </source>
</evidence>
<feature type="domain" description="Miro" evidence="18">
    <location>
        <begin position="425"/>
        <end position="590"/>
    </location>
</feature>
<keyword evidence="8 15" id="KW-1000">Mitochondrion outer membrane</keyword>
<dbReference type="GO" id="GO:0005525">
    <property type="term" value="F:GTP binding"/>
    <property type="evidence" value="ECO:0007669"/>
    <property type="project" value="UniProtKB-KW"/>
</dbReference>
<dbReference type="SMART" id="SM00054">
    <property type="entry name" value="EFh"/>
    <property type="match status" value="2"/>
</dbReference>
<reference evidence="19" key="2">
    <citation type="submission" date="2021-01" db="EMBL/GenBank/DDBJ databases">
        <authorList>
            <person name="Schikora-Tamarit M.A."/>
        </authorList>
    </citation>
    <scope>NUCLEOTIDE SEQUENCE</scope>
    <source>
        <strain evidence="19">CBS6341</strain>
    </source>
</reference>
<dbReference type="Gene3D" id="1.10.238.10">
    <property type="entry name" value="EF-hand"/>
    <property type="match status" value="2"/>
</dbReference>
<dbReference type="Pfam" id="PF00071">
    <property type="entry name" value="Ras"/>
    <property type="match status" value="2"/>
</dbReference>
<comment type="similarity">
    <text evidence="3 15">Belongs to the mitochondrial Rho GTPase family.</text>
</comment>
<dbReference type="PIRSF" id="PIRSF037488">
    <property type="entry name" value="Mt_Rho_GTPase"/>
    <property type="match status" value="1"/>
</dbReference>
<evidence type="ECO:0000256" key="9">
    <source>
        <dbReference type="ARBA" id="ARBA00022801"/>
    </source>
</evidence>
<dbReference type="InterPro" id="IPR018247">
    <property type="entry name" value="EF_Hand_1_Ca_BS"/>
</dbReference>
<evidence type="ECO:0000259" key="18">
    <source>
        <dbReference type="PROSITE" id="PS51423"/>
    </source>
</evidence>
<proteinExistence type="inferred from homology"/>
<evidence type="ECO:0000256" key="12">
    <source>
        <dbReference type="ARBA" id="ARBA00023128"/>
    </source>
</evidence>
<dbReference type="GO" id="GO:0007005">
    <property type="term" value="P:mitochondrion organization"/>
    <property type="evidence" value="ECO:0007669"/>
    <property type="project" value="InterPro"/>
</dbReference>
<dbReference type="PRINTS" id="PR00449">
    <property type="entry name" value="RASTRNSFRMNG"/>
</dbReference>
<dbReference type="SUPFAM" id="SSF52540">
    <property type="entry name" value="P-loop containing nucleoside triphosphate hydrolases"/>
    <property type="match status" value="2"/>
</dbReference>
<evidence type="ECO:0000256" key="6">
    <source>
        <dbReference type="ARBA" id="ARBA00022737"/>
    </source>
</evidence>
<keyword evidence="6" id="KW-0677">Repeat</keyword>
<protein>
    <recommendedName>
        <fullName evidence="15">Mitochondrial Rho GTPase</fullName>
        <ecNumber evidence="15">3.6.5.-</ecNumber>
    </recommendedName>
</protein>
<feature type="domain" description="EF-hand" evidence="17">
    <location>
        <begin position="306"/>
        <end position="341"/>
    </location>
</feature>
<dbReference type="InterPro" id="IPR021181">
    <property type="entry name" value="Miro"/>
</dbReference>
<dbReference type="PANTHER" id="PTHR46819:SF1">
    <property type="entry name" value="EF-HAND CALCIUM-BINDING DOMAIN-CONTAINING PROTEIN 7"/>
    <property type="match status" value="1"/>
</dbReference>
<dbReference type="FunFam" id="3.40.50.300:FF:000553">
    <property type="entry name" value="Mitochondrial Rho GTPase"/>
    <property type="match status" value="1"/>
</dbReference>
<keyword evidence="13 15" id="KW-0342">GTP-binding</keyword>
<feature type="domain" description="Miro" evidence="18">
    <location>
        <begin position="3"/>
        <end position="170"/>
    </location>
</feature>
<dbReference type="FunFam" id="1.10.238.10:FF:000011">
    <property type="entry name" value="Mitochondrial Rho GTPase"/>
    <property type="match status" value="1"/>
</dbReference>
<evidence type="ECO:0000313" key="20">
    <source>
        <dbReference type="Proteomes" id="UP000769528"/>
    </source>
</evidence>
<dbReference type="Proteomes" id="UP000769528">
    <property type="component" value="Unassembled WGS sequence"/>
</dbReference>
<evidence type="ECO:0000256" key="11">
    <source>
        <dbReference type="ARBA" id="ARBA00022989"/>
    </source>
</evidence>
<dbReference type="EC" id="3.6.5.-" evidence="15"/>
<dbReference type="GO" id="GO:0005509">
    <property type="term" value="F:calcium ion binding"/>
    <property type="evidence" value="ECO:0007669"/>
    <property type="project" value="InterPro"/>
</dbReference>
<keyword evidence="14 15" id="KW-0472">Membrane</keyword>
<dbReference type="GO" id="GO:0003924">
    <property type="term" value="F:GTPase activity"/>
    <property type="evidence" value="ECO:0007669"/>
    <property type="project" value="InterPro"/>
</dbReference>
<dbReference type="InterPro" id="IPR052266">
    <property type="entry name" value="Miro-EF-hand_domain"/>
</dbReference>
<comment type="function">
    <text evidence="1 15">Mitochondrial GTPase involved in mitochondrial trafficking. Probably involved in control of anterograde transport of mitochondria and their subcellular distribution.</text>
</comment>
<reference evidence="19" key="1">
    <citation type="journal article" date="2021" name="Open Biol.">
        <title>Shared evolutionary footprints suggest mitochondrial oxidative damage underlies multiple complex I losses in fungi.</title>
        <authorList>
            <person name="Schikora-Tamarit M.A."/>
            <person name="Marcet-Houben M."/>
            <person name="Nosek J."/>
            <person name="Gabaldon T."/>
        </authorList>
    </citation>
    <scope>NUCLEOTIDE SEQUENCE</scope>
    <source>
        <strain evidence="19">CBS6341</strain>
    </source>
</reference>
<dbReference type="SMART" id="SM00174">
    <property type="entry name" value="RHO"/>
    <property type="match status" value="1"/>
</dbReference>
<dbReference type="Gene3D" id="3.40.50.300">
    <property type="entry name" value="P-loop containing nucleotide triphosphate hydrolases"/>
    <property type="match status" value="2"/>
</dbReference>
<comment type="subcellular location">
    <subcellularLocation>
        <location evidence="2 15">Mitochondrion outer membrane</location>
        <topology evidence="2 15">Single-pass type IV membrane protein</topology>
    </subcellularLocation>
</comment>
<feature type="domain" description="EF-hand" evidence="17">
    <location>
        <begin position="186"/>
        <end position="221"/>
    </location>
</feature>
<dbReference type="InterPro" id="IPR027417">
    <property type="entry name" value="P-loop_NTPase"/>
</dbReference>
<evidence type="ECO:0000256" key="15">
    <source>
        <dbReference type="PIRNR" id="PIRNR037488"/>
    </source>
</evidence>
<evidence type="ECO:0000256" key="2">
    <source>
        <dbReference type="ARBA" id="ARBA00004200"/>
    </source>
</evidence>
<dbReference type="InterPro" id="IPR013567">
    <property type="entry name" value="EF_hand_assoc_2"/>
</dbReference>
<keyword evidence="7 15" id="KW-0547">Nucleotide-binding</keyword>
<dbReference type="FunFam" id="3.40.50.300:FF:000572">
    <property type="entry name" value="Mitochondrial Rho GTPase"/>
    <property type="match status" value="1"/>
</dbReference>
<evidence type="ECO:0000313" key="19">
    <source>
        <dbReference type="EMBL" id="KAH3671782.1"/>
    </source>
</evidence>
<evidence type="ECO:0000256" key="14">
    <source>
        <dbReference type="ARBA" id="ARBA00023136"/>
    </source>
</evidence>
<keyword evidence="12 15" id="KW-0496">Mitochondrion</keyword>
<dbReference type="AlphaFoldDB" id="A0A9P8PHA8"/>
<name>A0A9P8PHA8_9ASCO</name>
<dbReference type="PROSITE" id="PS51423">
    <property type="entry name" value="MIRO"/>
    <property type="match status" value="2"/>
</dbReference>
<sequence>MSKETIRVVVCGDECVGKSSLITSLVKDTFVENIQQVLPPITIPRDFSSSKHSPNFTVLVDTNSTDMNHLQKELRRADVIWLVYSDHYTYERISLYWMNVFRSMGVNLPIVLCCNKSDLSNSLDAEKIITDEFIPTLKEFKEVESCIRSSAKDKYNINQAFYLCQRAVTHPISPLFDAKEGNLKPLAIEALSRIFFLCDKDQDGVLNETEFLALQKRCFGRNLDINDIGEIRSTVNSIAADSFNDIGLNLEGFINLNKIFAERGRHETIWGILRTFNYTDSLSLNEKFLFPKLEVPSNSSVELSPIGYRFLVDLFLLFDKDNDGGLNDEELQNLMKPTPGIPKDWLETNFPQTTVRNDQGNVTLQGWLAQWSMTTYLDYKVTLSYLAYLGFENGVYGTLSAIKVTKPRKERIRNNKKFRVGVNDRTVFNCFVLGGSGSGKSSLLEAFLGRQYSEVYNPTIRPRIVVNSVELKGGKQVYLILEELGDLEPAILDNDFRLQQCDVLCLCYDSSDPNSFQHIVELFETYPFISKIPTLIVALKADLDKQQQRLEIQPEQFATQLFLPPPLHVSSTWSSSLIELFVRLVEVSNNPNLATPGLQPEINNHDHLSNAVLATSAVGFASIVTLWIWKMTFQKSVQQL</sequence>
<dbReference type="GO" id="GO:0032865">
    <property type="term" value="C:ERMES complex"/>
    <property type="evidence" value="ECO:0007669"/>
    <property type="project" value="UniProtKB-ARBA"/>
</dbReference>
<dbReference type="PROSITE" id="PS50222">
    <property type="entry name" value="EF_HAND_2"/>
    <property type="match status" value="2"/>
</dbReference>
<evidence type="ECO:0000256" key="5">
    <source>
        <dbReference type="ARBA" id="ARBA00022723"/>
    </source>
</evidence>
<dbReference type="InterPro" id="IPR001806">
    <property type="entry name" value="Small_GTPase"/>
</dbReference>
<accession>A0A9P8PHA8</accession>
<dbReference type="InterPro" id="IPR002048">
    <property type="entry name" value="EF_hand_dom"/>
</dbReference>
<dbReference type="CDD" id="cd01892">
    <property type="entry name" value="Miro2"/>
    <property type="match status" value="1"/>
</dbReference>
<keyword evidence="20" id="KW-1185">Reference proteome</keyword>
<dbReference type="Pfam" id="PF08356">
    <property type="entry name" value="EF_assoc_2"/>
    <property type="match status" value="1"/>
</dbReference>
<dbReference type="InterPro" id="IPR020860">
    <property type="entry name" value="MIRO_dom"/>
</dbReference>
<keyword evidence="9 15" id="KW-0378">Hydrolase</keyword>
<keyword evidence="10 15" id="KW-0106">Calcium</keyword>
<dbReference type="SUPFAM" id="SSF47473">
    <property type="entry name" value="EF-hand"/>
    <property type="match status" value="1"/>
</dbReference>